<organism evidence="1 2">
    <name type="scientific">Paramecium primaurelia</name>
    <dbReference type="NCBI Taxonomy" id="5886"/>
    <lineage>
        <taxon>Eukaryota</taxon>
        <taxon>Sar</taxon>
        <taxon>Alveolata</taxon>
        <taxon>Ciliophora</taxon>
        <taxon>Intramacronucleata</taxon>
        <taxon>Oligohymenophorea</taxon>
        <taxon>Peniculida</taxon>
        <taxon>Parameciidae</taxon>
        <taxon>Paramecium</taxon>
    </lineage>
</organism>
<sequence length="47" mass="5748">MDHNNQNINHDNQHKCQMLLNKSMNNINKHHLINKNWLHIQCIYIDL</sequence>
<proteinExistence type="predicted"/>
<evidence type="ECO:0000313" key="1">
    <source>
        <dbReference type="EMBL" id="CAD8055708.1"/>
    </source>
</evidence>
<protein>
    <submittedName>
        <fullName evidence="1">Uncharacterized protein</fullName>
    </submittedName>
</protein>
<evidence type="ECO:0000313" key="2">
    <source>
        <dbReference type="Proteomes" id="UP000688137"/>
    </source>
</evidence>
<dbReference type="AlphaFoldDB" id="A0A8S1KKT8"/>
<accession>A0A8S1KKT8</accession>
<gene>
    <name evidence="1" type="ORF">PPRIM_AZ9-3.1.T0230316</name>
</gene>
<name>A0A8S1KKT8_PARPR</name>
<comment type="caution">
    <text evidence="1">The sequence shown here is derived from an EMBL/GenBank/DDBJ whole genome shotgun (WGS) entry which is preliminary data.</text>
</comment>
<dbReference type="EMBL" id="CAJJDM010000021">
    <property type="protein sequence ID" value="CAD8055708.1"/>
    <property type="molecule type" value="Genomic_DNA"/>
</dbReference>
<reference evidence="1" key="1">
    <citation type="submission" date="2021-01" db="EMBL/GenBank/DDBJ databases">
        <authorList>
            <consortium name="Genoscope - CEA"/>
            <person name="William W."/>
        </authorList>
    </citation>
    <scope>NUCLEOTIDE SEQUENCE</scope>
</reference>
<keyword evidence="2" id="KW-1185">Reference proteome</keyword>
<dbReference type="Proteomes" id="UP000688137">
    <property type="component" value="Unassembled WGS sequence"/>
</dbReference>